<gene>
    <name evidence="9" type="ORF">GIW75_25945</name>
</gene>
<feature type="transmembrane region" description="Helical" evidence="7">
    <location>
        <begin position="253"/>
        <end position="275"/>
    </location>
</feature>
<dbReference type="InterPro" id="IPR050366">
    <property type="entry name" value="BP-dependent_transpt_permease"/>
</dbReference>
<dbReference type="SUPFAM" id="SSF161098">
    <property type="entry name" value="MetI-like"/>
    <property type="match status" value="1"/>
</dbReference>
<dbReference type="PANTHER" id="PTHR43386">
    <property type="entry name" value="OLIGOPEPTIDE TRANSPORT SYSTEM PERMEASE PROTEIN APPC"/>
    <property type="match status" value="1"/>
</dbReference>
<dbReference type="Proteomes" id="UP000814172">
    <property type="component" value="Unassembled WGS sequence"/>
</dbReference>
<keyword evidence="10" id="KW-1185">Reference proteome</keyword>
<dbReference type="PROSITE" id="PS50928">
    <property type="entry name" value="ABC_TM1"/>
    <property type="match status" value="1"/>
</dbReference>
<organism evidence="9 10">
    <name type="scientific">Pseudomonas proteolytica</name>
    <dbReference type="NCBI Taxonomy" id="219574"/>
    <lineage>
        <taxon>Bacteria</taxon>
        <taxon>Pseudomonadati</taxon>
        <taxon>Pseudomonadota</taxon>
        <taxon>Gammaproteobacteria</taxon>
        <taxon>Pseudomonadales</taxon>
        <taxon>Pseudomonadaceae</taxon>
        <taxon>Pseudomonas</taxon>
    </lineage>
</organism>
<feature type="transmembrane region" description="Helical" evidence="7">
    <location>
        <begin position="207"/>
        <end position="233"/>
    </location>
</feature>
<comment type="subcellular location">
    <subcellularLocation>
        <location evidence="1 7">Cell membrane</location>
        <topology evidence="1 7">Multi-pass membrane protein</topology>
    </subcellularLocation>
</comment>
<dbReference type="GO" id="GO:0055085">
    <property type="term" value="P:transmembrane transport"/>
    <property type="evidence" value="ECO:0007669"/>
    <property type="project" value="InterPro"/>
</dbReference>
<name>A0AAW5A9I5_9PSED</name>
<evidence type="ECO:0000256" key="3">
    <source>
        <dbReference type="ARBA" id="ARBA00022475"/>
    </source>
</evidence>
<feature type="transmembrane region" description="Helical" evidence="7">
    <location>
        <begin position="21"/>
        <end position="42"/>
    </location>
</feature>
<protein>
    <submittedName>
        <fullName evidence="9">ABC transporter permease subunit</fullName>
    </submittedName>
</protein>
<keyword evidence="3" id="KW-1003">Cell membrane</keyword>
<feature type="domain" description="ABC transmembrane type-1" evidence="8">
    <location>
        <begin position="86"/>
        <end position="275"/>
    </location>
</feature>
<dbReference type="GO" id="GO:0005886">
    <property type="term" value="C:plasma membrane"/>
    <property type="evidence" value="ECO:0007669"/>
    <property type="project" value="UniProtKB-SubCell"/>
</dbReference>
<evidence type="ECO:0000256" key="5">
    <source>
        <dbReference type="ARBA" id="ARBA00022989"/>
    </source>
</evidence>
<dbReference type="AlphaFoldDB" id="A0AAW5A9I5"/>
<keyword evidence="2 7" id="KW-0813">Transport</keyword>
<dbReference type="PANTHER" id="PTHR43386:SF25">
    <property type="entry name" value="PEPTIDE ABC TRANSPORTER PERMEASE PROTEIN"/>
    <property type="match status" value="1"/>
</dbReference>
<dbReference type="EMBL" id="WKEW01000139">
    <property type="protein sequence ID" value="MCF5060383.1"/>
    <property type="molecule type" value="Genomic_DNA"/>
</dbReference>
<feature type="transmembrane region" description="Helical" evidence="7">
    <location>
        <begin position="148"/>
        <end position="165"/>
    </location>
</feature>
<proteinExistence type="inferred from homology"/>
<comment type="similarity">
    <text evidence="7">Belongs to the binding-protein-dependent transport system permease family.</text>
</comment>
<evidence type="ECO:0000313" key="10">
    <source>
        <dbReference type="Proteomes" id="UP000814172"/>
    </source>
</evidence>
<evidence type="ECO:0000256" key="6">
    <source>
        <dbReference type="ARBA" id="ARBA00023136"/>
    </source>
</evidence>
<keyword evidence="5 7" id="KW-1133">Transmembrane helix</keyword>
<reference evidence="9 10" key="1">
    <citation type="submission" date="2019-11" db="EMBL/GenBank/DDBJ databases">
        <title>Epiphytic Pseudomonas syringae from cherry orchards.</title>
        <authorList>
            <person name="Hulin M.T."/>
        </authorList>
    </citation>
    <scope>NUCLEOTIDE SEQUENCE [LARGE SCALE GENOMIC DNA]</scope>
    <source>
        <strain evidence="9 10">PA-6-9F</strain>
    </source>
</reference>
<evidence type="ECO:0000256" key="2">
    <source>
        <dbReference type="ARBA" id="ARBA00022448"/>
    </source>
</evidence>
<accession>A0AAW5A9I5</accession>
<keyword evidence="4 7" id="KW-0812">Transmembrane</keyword>
<evidence type="ECO:0000259" key="8">
    <source>
        <dbReference type="PROSITE" id="PS50928"/>
    </source>
</evidence>
<dbReference type="InterPro" id="IPR035906">
    <property type="entry name" value="MetI-like_sf"/>
</dbReference>
<feature type="transmembrane region" description="Helical" evidence="7">
    <location>
        <begin position="90"/>
        <end position="113"/>
    </location>
</feature>
<comment type="caution">
    <text evidence="9">The sequence shown here is derived from an EMBL/GenBank/DDBJ whole genome shotgun (WGS) entry which is preliminary data.</text>
</comment>
<evidence type="ECO:0000256" key="7">
    <source>
        <dbReference type="RuleBase" id="RU363032"/>
    </source>
</evidence>
<keyword evidence="6 7" id="KW-0472">Membrane</keyword>
<dbReference type="CDD" id="cd06261">
    <property type="entry name" value="TM_PBP2"/>
    <property type="match status" value="1"/>
</dbReference>
<evidence type="ECO:0000256" key="1">
    <source>
        <dbReference type="ARBA" id="ARBA00004651"/>
    </source>
</evidence>
<dbReference type="Pfam" id="PF00528">
    <property type="entry name" value="BPD_transp_1"/>
    <property type="match status" value="1"/>
</dbReference>
<evidence type="ECO:0000256" key="4">
    <source>
        <dbReference type="ARBA" id="ARBA00022692"/>
    </source>
</evidence>
<dbReference type="Gene3D" id="1.10.3720.10">
    <property type="entry name" value="MetI-like"/>
    <property type="match status" value="1"/>
</dbReference>
<dbReference type="InterPro" id="IPR000515">
    <property type="entry name" value="MetI-like"/>
</dbReference>
<sequence>MLGLLRRPTRASPLATRGDATVRPGLALAWLFLIALLLAAIAPHWLTGVDPLAAAARNAYLPPSSSHWLGTDENGRDVLARLIHGVRPSLLMGLVSTAIGLGVGIILGLAAGLGPRLVDGAIMRLIDVLLAFPDLLLALVIITFWGQGLWITLIAVGVASIPRFARMVRAQTLVVRDAPYVEAATTLGRHRAAVVLRHVLPNAIKPILILATIGIGHNIITGAALSFLGFGASPPAPEWGSMLAMGRNYLANAWWLVAWPSVAIILTVVSITAIGRDWLARSEGKSR</sequence>
<evidence type="ECO:0000313" key="9">
    <source>
        <dbReference type="EMBL" id="MCF5060383.1"/>
    </source>
</evidence>